<sequence length="62" mass="7313">MNMYDKAYELARAALLDQIERLPPFDIGRRKNTSFFIVKKVKYMEVWNDRFGEYVEYGASAG</sequence>
<gene>
    <name evidence="1" type="ORF">GNP93_21605</name>
</gene>
<evidence type="ECO:0000313" key="2">
    <source>
        <dbReference type="Proteomes" id="UP000450917"/>
    </source>
</evidence>
<accession>A0A7X2ZE83</accession>
<name>A0A7X2ZE83_9BACL</name>
<reference evidence="1 2" key="1">
    <citation type="submission" date="2019-11" db="EMBL/GenBank/DDBJ databases">
        <title>Draft genome sequences of five Paenibacillus species of dairy origin.</title>
        <authorList>
            <person name="Olajide A.M."/>
            <person name="Chen S."/>
            <person name="Lapointe G."/>
        </authorList>
    </citation>
    <scope>NUCLEOTIDE SEQUENCE [LARGE SCALE GENOMIC DNA]</scope>
    <source>
        <strain evidence="1 2">2CS3</strain>
    </source>
</reference>
<dbReference type="RefSeq" id="WP_155615502.1">
    <property type="nucleotide sequence ID" value="NZ_WNZX01000023.1"/>
</dbReference>
<proteinExistence type="predicted"/>
<organism evidence="1 2">
    <name type="scientific">Paenibacillus validus</name>
    <dbReference type="NCBI Taxonomy" id="44253"/>
    <lineage>
        <taxon>Bacteria</taxon>
        <taxon>Bacillati</taxon>
        <taxon>Bacillota</taxon>
        <taxon>Bacilli</taxon>
        <taxon>Bacillales</taxon>
        <taxon>Paenibacillaceae</taxon>
        <taxon>Paenibacillus</taxon>
    </lineage>
</organism>
<dbReference type="EMBL" id="WNZX01000023">
    <property type="protein sequence ID" value="MUG73232.1"/>
    <property type="molecule type" value="Genomic_DNA"/>
</dbReference>
<comment type="caution">
    <text evidence="1">The sequence shown here is derived from an EMBL/GenBank/DDBJ whole genome shotgun (WGS) entry which is preliminary data.</text>
</comment>
<dbReference type="Proteomes" id="UP000450917">
    <property type="component" value="Unassembled WGS sequence"/>
</dbReference>
<dbReference type="AlphaFoldDB" id="A0A7X2ZE83"/>
<protein>
    <submittedName>
        <fullName evidence="1">Uncharacterized protein</fullName>
    </submittedName>
</protein>
<keyword evidence="2" id="KW-1185">Reference proteome</keyword>
<evidence type="ECO:0000313" key="1">
    <source>
        <dbReference type="EMBL" id="MUG73232.1"/>
    </source>
</evidence>